<feature type="compositionally biased region" description="Polar residues" evidence="1">
    <location>
        <begin position="9"/>
        <end position="35"/>
    </location>
</feature>
<dbReference type="PANTHER" id="PTHR13650">
    <property type="entry name" value="SPATACSIN"/>
    <property type="match status" value="1"/>
</dbReference>
<protein>
    <recommendedName>
        <fullName evidence="2">Spatacsin C-terminal domain-containing protein</fullName>
    </recommendedName>
</protein>
<dbReference type="Pfam" id="PF14649">
    <property type="entry name" value="Spatacsin_C"/>
    <property type="match status" value="1"/>
</dbReference>
<organism evidence="3 4">
    <name type="scientific">Paralvinella palmiformis</name>
    <dbReference type="NCBI Taxonomy" id="53620"/>
    <lineage>
        <taxon>Eukaryota</taxon>
        <taxon>Metazoa</taxon>
        <taxon>Spiralia</taxon>
        <taxon>Lophotrochozoa</taxon>
        <taxon>Annelida</taxon>
        <taxon>Polychaeta</taxon>
        <taxon>Sedentaria</taxon>
        <taxon>Canalipalpata</taxon>
        <taxon>Terebellida</taxon>
        <taxon>Terebelliformia</taxon>
        <taxon>Alvinellidae</taxon>
        <taxon>Paralvinella</taxon>
    </lineage>
</organism>
<dbReference type="GO" id="GO:0005737">
    <property type="term" value="C:cytoplasm"/>
    <property type="evidence" value="ECO:0007669"/>
    <property type="project" value="TreeGrafter"/>
</dbReference>
<feature type="compositionally biased region" description="Basic residues" evidence="1">
    <location>
        <begin position="676"/>
        <end position="687"/>
    </location>
</feature>
<evidence type="ECO:0000313" key="3">
    <source>
        <dbReference type="EMBL" id="KAK2142201.1"/>
    </source>
</evidence>
<reference evidence="3" key="1">
    <citation type="journal article" date="2023" name="Mol. Biol. Evol.">
        <title>Third-Generation Sequencing Reveals the Adaptive Role of the Epigenome in Three Deep-Sea Polychaetes.</title>
        <authorList>
            <person name="Perez M."/>
            <person name="Aroh O."/>
            <person name="Sun Y."/>
            <person name="Lan Y."/>
            <person name="Juniper S.K."/>
            <person name="Young C.R."/>
            <person name="Angers B."/>
            <person name="Qian P.Y."/>
        </authorList>
    </citation>
    <scope>NUCLEOTIDE SEQUENCE</scope>
    <source>
        <strain evidence="3">P08H-3</strain>
    </source>
</reference>
<accession>A0AAD9IWD5</accession>
<feature type="domain" description="Spatacsin C-terminal" evidence="2">
    <location>
        <begin position="1369"/>
        <end position="1659"/>
    </location>
</feature>
<dbReference type="Proteomes" id="UP001208570">
    <property type="component" value="Unassembled WGS sequence"/>
</dbReference>
<dbReference type="PANTHER" id="PTHR13650:SF0">
    <property type="entry name" value="SPATACSIN"/>
    <property type="match status" value="1"/>
</dbReference>
<dbReference type="GO" id="GO:0030425">
    <property type="term" value="C:dendrite"/>
    <property type="evidence" value="ECO:0007669"/>
    <property type="project" value="TreeGrafter"/>
</dbReference>
<evidence type="ECO:0000259" key="2">
    <source>
        <dbReference type="Pfam" id="PF14649"/>
    </source>
</evidence>
<dbReference type="GO" id="GO:0007268">
    <property type="term" value="P:chemical synaptic transmission"/>
    <property type="evidence" value="ECO:0007669"/>
    <property type="project" value="TreeGrafter"/>
</dbReference>
<dbReference type="GO" id="GO:0030424">
    <property type="term" value="C:axon"/>
    <property type="evidence" value="ECO:0007669"/>
    <property type="project" value="TreeGrafter"/>
</dbReference>
<sequence length="1719" mass="197129">MAQYPAPTGRQSQSTRGYSGALSHSSRFPCQRSRPQVPSQLKGFFAGLQQRQLDAIAFFLRTKETIFNVEKPQQSEVTKDDSLQLLSSMMQLVFYMVDENSGQAQLWHFTEQVLNLVRDYLHKLTRSVVSRLRDSQLSGESTETSHKDAEHKLTVLTDYLEEVKGHIHVLEQRRSRSQHPVGNIQSPEERRMGCVLSDKQRRLALTVEGILMGELNLLQTYLRNRFGRQAADLTYILETGLEEGLAFIYDRDIGSAANMFVNMGFDPDLKLHQICMYTMDRVLRDYLVSELTKTGKLTPEEQEMVAFVHKLESVYSCPSFTMARQLKEEELDGSSSRMTTIDNVLSVLNQNGDMTFDLYSECGDIGPCDIVNSETSSYCQFILEWVRHWPASMRQKVLIEHSLSRKECYQHLPYFSYEPLVVRYGQVQTLDTDYYLRQGRPCFAFCNMLSQLLQSEAKSLPLSRINQECYQAFTLAVHNFFDQAIAPACVAFIEILGMDSAPLRLHLEVASTISLYLTSALSDKSNKMIQKLQHFIAYTLEECFSGNHDCQQKVLTWLTGATYWRIKTLHLHRVTTAAGFIWQLVLLWCIHYGLPLDIHFLVDCAKEDNWQLFLTFAQLYNYPTDQLFPILEHFPSRNLHHHLLCIINTVHVQGMDRVRHTDEEQSSVSEKYCKIKQNKQRKPHKKTRNADDISAKTKPYSEPPSDLLLLLHDALKSANPGYRLCTDAVCYKNPTPSVVAACLQDHSTIACLLSWLLANIPSTCPPFTNDYCVEFWSQWSMDRELEMLSNLIDLLITKSLDYLLYKALLVFLPDCQLLSFLQFMASIKNDKEKDKCLQHLLHFKQLYHKSRSSPSPDHNDPSHLFSFAMLEDLISKLIGQFLTHCQNIRRIEIFLKCVDESSILRFFHHKVIDISTLLQLHQVTRNTGVSVDYVVLGNKDHPDHKMSCDHFITKLLEKNCFDEAQLSAEVLGMPHCNITLRQLQSQLEELRASDMWSSAENRWRYWNECHEMMERHQVSAPIAAHYFLDQIALCKNDSERVGVYKLAYDCLHQNSDTEEAEETKMVFIKMWMCRIHDYLEKKKCASHSDKRIAHKLKKDELLTLDPRLMGFDLTYKETLTQEEEETLHVEVGRLLNEGRLSEANRVIQTFGYEDRDFNIVTTCLQLVRGMLKPEDIGTDMRRIVMGPRPPSLRRISTTAAAFPSTLSMVNIGSLISQFDLESDGASDAVSATVQILSQQAVHAKHCAAFILTAYNISRVLHQRFDSVLMLEDFALIHRLLASESTNRYILAKGYIIAAGIEDVQVAAFLCDAIVEALQVWTGIIQQVATSYGTDKPILLQPNIDQSGLRSNVGHGVQELLQLCVQPAVLGSRLLDTVSAMISSDLVTSRNIFTVEVELLVYAHDCFTLSCHMEGISSVLRTARNLTEILTDADEFIIMISLLIGLARYNEMTYVFDVLKQQHQFELLFRKGIDRDMRLRLAILDYLRRFHPDDLDTYSMAALNFTMYREIAGMLEEEAKKELAQFKDKPLENNGENQGILKKALRYYSDAAESYAKENCLRHAEKCVKEARLVALQTQLLGSNTSVLHLDREAVQKFVCKHPKFYESYIVCEVYGCQSFWSDAIFHQVIKAASTRYLNDLRNHIQLTPSLINEVTERFCQESQPTKQMCAQIKKILLYCKDLCMLYKMAARVGLPDVTKEIVKSNPMTEAYLKDMGLTT</sequence>
<feature type="region of interest" description="Disordered" evidence="1">
    <location>
        <begin position="676"/>
        <end position="699"/>
    </location>
</feature>
<dbReference type="InterPro" id="IPR028107">
    <property type="entry name" value="Spatacsin_C_dom"/>
</dbReference>
<keyword evidence="4" id="KW-1185">Reference proteome</keyword>
<dbReference type="GO" id="GO:0008088">
    <property type="term" value="P:axo-dendritic transport"/>
    <property type="evidence" value="ECO:0007669"/>
    <property type="project" value="TreeGrafter"/>
</dbReference>
<feature type="region of interest" description="Disordered" evidence="1">
    <location>
        <begin position="1"/>
        <end position="35"/>
    </location>
</feature>
<evidence type="ECO:0000313" key="4">
    <source>
        <dbReference type="Proteomes" id="UP001208570"/>
    </source>
</evidence>
<evidence type="ECO:0000256" key="1">
    <source>
        <dbReference type="SAM" id="MobiDB-lite"/>
    </source>
</evidence>
<proteinExistence type="predicted"/>
<dbReference type="GO" id="GO:0045202">
    <property type="term" value="C:synapse"/>
    <property type="evidence" value="ECO:0007669"/>
    <property type="project" value="TreeGrafter"/>
</dbReference>
<comment type="caution">
    <text evidence="3">The sequence shown here is derived from an EMBL/GenBank/DDBJ whole genome shotgun (WGS) entry which is preliminary data.</text>
</comment>
<name>A0AAD9IWD5_9ANNE</name>
<dbReference type="InterPro" id="IPR028103">
    <property type="entry name" value="Spatacsin"/>
</dbReference>
<dbReference type="EMBL" id="JAODUP010000985">
    <property type="protein sequence ID" value="KAK2142201.1"/>
    <property type="molecule type" value="Genomic_DNA"/>
</dbReference>
<gene>
    <name evidence="3" type="ORF">LSH36_985g00077</name>
</gene>
<dbReference type="GO" id="GO:0048489">
    <property type="term" value="P:synaptic vesicle transport"/>
    <property type="evidence" value="ECO:0007669"/>
    <property type="project" value="TreeGrafter"/>
</dbReference>
<dbReference type="GO" id="GO:0007409">
    <property type="term" value="P:axonogenesis"/>
    <property type="evidence" value="ECO:0007669"/>
    <property type="project" value="TreeGrafter"/>
</dbReference>